<dbReference type="EMBL" id="WSZM01000435">
    <property type="protein sequence ID" value="KAF4033134.1"/>
    <property type="molecule type" value="Genomic_DNA"/>
</dbReference>
<keyword evidence="2" id="KW-1185">Reference proteome</keyword>
<dbReference type="AlphaFoldDB" id="A0A833SWL5"/>
<gene>
    <name evidence="1" type="ORF">GN244_ATG15021</name>
</gene>
<protein>
    <submittedName>
        <fullName evidence="1">Uncharacterized protein</fullName>
    </submittedName>
</protein>
<evidence type="ECO:0000313" key="2">
    <source>
        <dbReference type="Proteomes" id="UP000602510"/>
    </source>
</evidence>
<name>A0A833SWL5_PHYIN</name>
<comment type="caution">
    <text evidence="1">The sequence shown here is derived from an EMBL/GenBank/DDBJ whole genome shotgun (WGS) entry which is preliminary data.</text>
</comment>
<reference evidence="1" key="1">
    <citation type="submission" date="2020-04" db="EMBL/GenBank/DDBJ databases">
        <title>Hybrid Assembly of Korean Phytophthora infestans isolates.</title>
        <authorList>
            <person name="Prokchorchik M."/>
            <person name="Lee Y."/>
            <person name="Seo J."/>
            <person name="Cho J.-H."/>
            <person name="Park Y.-E."/>
            <person name="Jang D.-C."/>
            <person name="Im J.-S."/>
            <person name="Choi J.-G."/>
            <person name="Park H.-J."/>
            <person name="Lee G.-B."/>
            <person name="Lee Y.-G."/>
            <person name="Hong S.-Y."/>
            <person name="Cho K."/>
            <person name="Sohn K.H."/>
        </authorList>
    </citation>
    <scope>NUCLEOTIDE SEQUENCE</scope>
    <source>
        <strain evidence="1">KR_1_A1</strain>
    </source>
</reference>
<evidence type="ECO:0000313" key="1">
    <source>
        <dbReference type="EMBL" id="KAF4033134.1"/>
    </source>
</evidence>
<proteinExistence type="predicted"/>
<accession>A0A833SWL5</accession>
<dbReference type="Proteomes" id="UP000602510">
    <property type="component" value="Unassembled WGS sequence"/>
</dbReference>
<sequence length="110" mass="12950">MGTHRDQCETWDEVKTKLWNVIYRELKPLIALIGAPPAWTIDEQDPAIEMFEKYTSTRMNTRMLDLWTSSKDRRYLVKNQHESDLLSAYKYGNEIYSVDQLADFEDSALV</sequence>
<organism evidence="1 2">
    <name type="scientific">Phytophthora infestans</name>
    <name type="common">Potato late blight agent</name>
    <name type="synonym">Botrytis infestans</name>
    <dbReference type="NCBI Taxonomy" id="4787"/>
    <lineage>
        <taxon>Eukaryota</taxon>
        <taxon>Sar</taxon>
        <taxon>Stramenopiles</taxon>
        <taxon>Oomycota</taxon>
        <taxon>Peronosporomycetes</taxon>
        <taxon>Peronosporales</taxon>
        <taxon>Peronosporaceae</taxon>
        <taxon>Phytophthora</taxon>
    </lineage>
</organism>